<dbReference type="AlphaFoldDB" id="A0A857KN99"/>
<accession>A0A857KN99</accession>
<proteinExistence type="predicted"/>
<evidence type="ECO:0000313" key="1">
    <source>
        <dbReference type="EMBL" id="QHN40716.1"/>
    </source>
</evidence>
<sequence>MNTTVVVPDAVRVYGQSSAATGVAVAGAGAINAGANTMALIPVFGLIGQEFLASFIGAQANHLSSVSEVAAVHLGTGAAAIGGAADFENTDGDCASGITRTLGMRA</sequence>
<reference evidence="1" key="1">
    <citation type="journal article" date="2021" name="Nat. Microbiol.">
        <title>Cocultivation of an ultrasmall environmental parasitic bacterium with lytic ability against bacteria associated with wastewater foams.</title>
        <authorList>
            <person name="Batinovic S."/>
            <person name="Rose J.J.A."/>
            <person name="Ratcliffe J."/>
            <person name="Seviour R.J."/>
            <person name="Petrovski S."/>
        </authorList>
    </citation>
    <scope>NUCLEOTIDE SEQUENCE</scope>
    <source>
        <strain evidence="1">CON44</strain>
    </source>
</reference>
<dbReference type="RefSeq" id="WP_005187746.1">
    <property type="nucleotide sequence ID" value="NZ_CP045804.1"/>
</dbReference>
<dbReference type="EMBL" id="CP045810">
    <property type="protein sequence ID" value="QHN40716.1"/>
    <property type="molecule type" value="Genomic_DNA"/>
</dbReference>
<gene>
    <name evidence="1" type="ORF">GII30_17585</name>
</gene>
<organism evidence="1">
    <name type="scientific">Gordonia amarae</name>
    <dbReference type="NCBI Taxonomy" id="36821"/>
    <lineage>
        <taxon>Bacteria</taxon>
        <taxon>Bacillati</taxon>
        <taxon>Actinomycetota</taxon>
        <taxon>Actinomycetes</taxon>
        <taxon>Mycobacteriales</taxon>
        <taxon>Gordoniaceae</taxon>
        <taxon>Gordonia</taxon>
    </lineage>
</organism>
<name>A0A857KN99_9ACTN</name>
<protein>
    <submittedName>
        <fullName evidence="1">Uncharacterized protein</fullName>
    </submittedName>
</protein>